<reference evidence="1" key="1">
    <citation type="journal article" date="2015" name="Nature">
        <title>Complex archaea that bridge the gap between prokaryotes and eukaryotes.</title>
        <authorList>
            <person name="Spang A."/>
            <person name="Saw J.H."/>
            <person name="Jorgensen S.L."/>
            <person name="Zaremba-Niedzwiedzka K."/>
            <person name="Martijn J."/>
            <person name="Lind A.E."/>
            <person name="van Eijk R."/>
            <person name="Schleper C."/>
            <person name="Guy L."/>
            <person name="Ettema T.J."/>
        </authorList>
    </citation>
    <scope>NUCLEOTIDE SEQUENCE</scope>
</reference>
<accession>A0A0F9UWE7</accession>
<sequence>MKRIFIALALALAISPVVSANNNVQMYGAGGNKCSSFVVAATAERSGESYVIDSYLSWAAGWSSLLSTQQNADVLNGIDGPTLKFELELYCRTFPERYFANAVVNLLARIATGELQPAPPL</sequence>
<name>A0A0F9UWE7_9ZZZZ</name>
<evidence type="ECO:0008006" key="2">
    <source>
        <dbReference type="Google" id="ProtNLM"/>
    </source>
</evidence>
<dbReference type="EMBL" id="LAZR01000066">
    <property type="protein sequence ID" value="KKN96089.1"/>
    <property type="molecule type" value="Genomic_DNA"/>
</dbReference>
<proteinExistence type="predicted"/>
<evidence type="ECO:0000313" key="1">
    <source>
        <dbReference type="EMBL" id="KKN96089.1"/>
    </source>
</evidence>
<gene>
    <name evidence="1" type="ORF">LCGC14_0170180</name>
</gene>
<dbReference type="AlphaFoldDB" id="A0A0F9UWE7"/>
<comment type="caution">
    <text evidence="1">The sequence shown here is derived from an EMBL/GenBank/DDBJ whole genome shotgun (WGS) entry which is preliminary data.</text>
</comment>
<protein>
    <recommendedName>
        <fullName evidence="2">HdeA/HdeB family protein</fullName>
    </recommendedName>
</protein>
<organism evidence="1">
    <name type="scientific">marine sediment metagenome</name>
    <dbReference type="NCBI Taxonomy" id="412755"/>
    <lineage>
        <taxon>unclassified sequences</taxon>
        <taxon>metagenomes</taxon>
        <taxon>ecological metagenomes</taxon>
    </lineage>
</organism>